<dbReference type="eggNOG" id="COG0681">
    <property type="taxonomic scope" value="Bacteria"/>
</dbReference>
<dbReference type="AlphaFoldDB" id="Q2NB80"/>
<dbReference type="PRINTS" id="PR00727">
    <property type="entry name" value="LEADERPTASE"/>
</dbReference>
<keyword evidence="7" id="KW-0472">Membrane</keyword>
<dbReference type="GO" id="GO:0009003">
    <property type="term" value="F:signal peptidase activity"/>
    <property type="evidence" value="ECO:0007669"/>
    <property type="project" value="UniProtKB-EC"/>
</dbReference>
<organism evidence="9 10">
    <name type="scientific">Erythrobacter litoralis (strain HTCC2594)</name>
    <dbReference type="NCBI Taxonomy" id="314225"/>
    <lineage>
        <taxon>Bacteria</taxon>
        <taxon>Pseudomonadati</taxon>
        <taxon>Pseudomonadota</taxon>
        <taxon>Alphaproteobacteria</taxon>
        <taxon>Sphingomonadales</taxon>
        <taxon>Erythrobacteraceae</taxon>
        <taxon>Erythrobacter/Porphyrobacter group</taxon>
        <taxon>Erythrobacter</taxon>
    </lineage>
</organism>
<keyword evidence="5 7" id="KW-0378">Hydrolase</keyword>
<dbReference type="PROSITE" id="PS00760">
    <property type="entry name" value="SPASE_I_2"/>
    <property type="match status" value="1"/>
</dbReference>
<dbReference type="PANTHER" id="PTHR43390:SF1">
    <property type="entry name" value="CHLOROPLAST PROCESSING PEPTIDASE"/>
    <property type="match status" value="1"/>
</dbReference>
<keyword evidence="7" id="KW-0645">Protease</keyword>
<keyword evidence="7" id="KW-1133">Transmembrane helix</keyword>
<proteinExistence type="inferred from homology"/>
<evidence type="ECO:0000256" key="6">
    <source>
        <dbReference type="PIRSR" id="PIRSR600223-1"/>
    </source>
</evidence>
<dbReference type="SUPFAM" id="SSF51306">
    <property type="entry name" value="LexA/Signal peptidase"/>
    <property type="match status" value="1"/>
</dbReference>
<dbReference type="EMBL" id="CP000157">
    <property type="protein sequence ID" value="ABC63061.1"/>
    <property type="molecule type" value="Genomic_DNA"/>
</dbReference>
<evidence type="ECO:0000256" key="1">
    <source>
        <dbReference type="ARBA" id="ARBA00000677"/>
    </source>
</evidence>
<comment type="subcellular location">
    <subcellularLocation>
        <location evidence="7">Membrane</location>
        <topology evidence="7">Single-pass type II membrane protein</topology>
    </subcellularLocation>
</comment>
<evidence type="ECO:0000256" key="5">
    <source>
        <dbReference type="ARBA" id="ARBA00022801"/>
    </source>
</evidence>
<sequence length="273" mass="30200">MNEKAQAVTNTDAPTKRTWLSFPAFLVLVVLAALAFRSFAFSLFSIPSESMLPRLVIGDYLIASKWDYGISNASLPFDLPLIPGRFFAEQPERGDVVIFKHPIDGADYVKRVIGLPGDVVELDGGEVVLNGERLPQEKLSDFVVPVSPNTRCAWGAEEERLADGHLQCRYTRLRETLPSGRDYEVLDFGPTPQDSYDPVLVPEGMLFLLGDNRDNSQDSRFPPEAQGGIGLLSQGLLVGRARRVLFSTDGGAEWLKPWTWFTAARGERMGNAL</sequence>
<evidence type="ECO:0000259" key="8">
    <source>
        <dbReference type="Pfam" id="PF10502"/>
    </source>
</evidence>
<keyword evidence="10" id="KW-1185">Reference proteome</keyword>
<dbReference type="CDD" id="cd06530">
    <property type="entry name" value="S26_SPase_I"/>
    <property type="match status" value="1"/>
</dbReference>
<gene>
    <name evidence="9" type="ordered locus">ELI_04845</name>
</gene>
<dbReference type="Pfam" id="PF10502">
    <property type="entry name" value="Peptidase_S26"/>
    <property type="match status" value="1"/>
</dbReference>
<dbReference type="Proteomes" id="UP000008808">
    <property type="component" value="Chromosome"/>
</dbReference>
<dbReference type="NCBIfam" id="TIGR02227">
    <property type="entry name" value="sigpep_I_bact"/>
    <property type="match status" value="1"/>
</dbReference>
<dbReference type="KEGG" id="eli:ELI_04845"/>
<reference evidence="10" key="1">
    <citation type="journal article" date="2009" name="J. Bacteriol.">
        <title>Complete genome sequence of Erythrobacter litoralis HTCC2594.</title>
        <authorList>
            <person name="Oh H.M."/>
            <person name="Giovannoni S.J."/>
            <person name="Ferriera S."/>
            <person name="Johnson J."/>
            <person name="Cho J.C."/>
        </authorList>
    </citation>
    <scope>NUCLEOTIDE SEQUENCE [LARGE SCALE GENOMIC DNA]</scope>
    <source>
        <strain evidence="10">HTCC2594</strain>
    </source>
</reference>
<feature type="active site" evidence="6">
    <location>
        <position position="50"/>
    </location>
</feature>
<comment type="catalytic activity">
    <reaction evidence="1 7">
        <text>Cleavage of hydrophobic, N-terminal signal or leader sequences from secreted and periplasmic proteins.</text>
        <dbReference type="EC" id="3.4.21.89"/>
    </reaction>
</comment>
<dbReference type="InterPro" id="IPR019533">
    <property type="entry name" value="Peptidase_S26"/>
</dbReference>
<evidence type="ECO:0000256" key="2">
    <source>
        <dbReference type="ARBA" id="ARBA00009370"/>
    </source>
</evidence>
<feature type="domain" description="Peptidase S26" evidence="8">
    <location>
        <begin position="24"/>
        <end position="244"/>
    </location>
</feature>
<dbReference type="HOGENOM" id="CLU_028723_1_2_5"/>
<evidence type="ECO:0000313" key="9">
    <source>
        <dbReference type="EMBL" id="ABC63061.1"/>
    </source>
</evidence>
<dbReference type="GO" id="GO:0004252">
    <property type="term" value="F:serine-type endopeptidase activity"/>
    <property type="evidence" value="ECO:0007669"/>
    <property type="project" value="InterPro"/>
</dbReference>
<evidence type="ECO:0000256" key="3">
    <source>
        <dbReference type="ARBA" id="ARBA00013208"/>
    </source>
</evidence>
<dbReference type="InterPro" id="IPR019757">
    <property type="entry name" value="Pept_S26A_signal_pept_1_Lys-AS"/>
</dbReference>
<dbReference type="Gene3D" id="2.10.109.10">
    <property type="entry name" value="Umud Fragment, subunit A"/>
    <property type="match status" value="1"/>
</dbReference>
<dbReference type="OrthoDB" id="9815782at2"/>
<dbReference type="GO" id="GO:0016020">
    <property type="term" value="C:membrane"/>
    <property type="evidence" value="ECO:0007669"/>
    <property type="project" value="UniProtKB-SubCell"/>
</dbReference>
<evidence type="ECO:0000313" key="10">
    <source>
        <dbReference type="Proteomes" id="UP000008808"/>
    </source>
</evidence>
<dbReference type="RefSeq" id="WP_011413897.1">
    <property type="nucleotide sequence ID" value="NC_007722.1"/>
</dbReference>
<dbReference type="InterPro" id="IPR000223">
    <property type="entry name" value="Pept_S26A_signal_pept_1"/>
</dbReference>
<accession>Q2NB80</accession>
<evidence type="ECO:0000256" key="4">
    <source>
        <dbReference type="ARBA" id="ARBA00019232"/>
    </source>
</evidence>
<evidence type="ECO:0000256" key="7">
    <source>
        <dbReference type="RuleBase" id="RU362042"/>
    </source>
</evidence>
<comment type="similarity">
    <text evidence="2 7">Belongs to the peptidase S26 family.</text>
</comment>
<dbReference type="EC" id="3.4.21.89" evidence="3 7"/>
<feature type="active site" evidence="6">
    <location>
        <position position="110"/>
    </location>
</feature>
<protein>
    <recommendedName>
        <fullName evidence="4 7">Signal peptidase I</fullName>
        <ecNumber evidence="3 7">3.4.21.89</ecNumber>
    </recommendedName>
</protein>
<keyword evidence="7" id="KW-0812">Transmembrane</keyword>
<feature type="transmembrane region" description="Helical" evidence="7">
    <location>
        <begin position="20"/>
        <end position="44"/>
    </location>
</feature>
<dbReference type="InterPro" id="IPR036286">
    <property type="entry name" value="LexA/Signal_pep-like_sf"/>
</dbReference>
<dbReference type="STRING" id="314225.ELI_04845"/>
<dbReference type="GO" id="GO:0006465">
    <property type="term" value="P:signal peptide processing"/>
    <property type="evidence" value="ECO:0007669"/>
    <property type="project" value="InterPro"/>
</dbReference>
<name>Q2NB80_ERYLH</name>
<dbReference type="PANTHER" id="PTHR43390">
    <property type="entry name" value="SIGNAL PEPTIDASE I"/>
    <property type="match status" value="1"/>
</dbReference>